<evidence type="ECO:0000256" key="2">
    <source>
        <dbReference type="SAM" id="Phobius"/>
    </source>
</evidence>
<protein>
    <submittedName>
        <fullName evidence="3">Uncharacterized protein</fullName>
    </submittedName>
</protein>
<feature type="transmembrane region" description="Helical" evidence="2">
    <location>
        <begin position="12"/>
        <end position="35"/>
    </location>
</feature>
<sequence>MGNHPFIQIVKHGISLGIGLLFFLYQLVCGIVILAEKILINLGVMFDTGGTGRKKEDPQKEKRKGHAFY</sequence>
<reference evidence="3" key="1">
    <citation type="journal article" date="2014" name="Front. Microbiol.">
        <title>High frequency of phylogenetically diverse reductive dehalogenase-homologous genes in deep subseafloor sedimentary metagenomes.</title>
        <authorList>
            <person name="Kawai M."/>
            <person name="Futagami T."/>
            <person name="Toyoda A."/>
            <person name="Takaki Y."/>
            <person name="Nishi S."/>
            <person name="Hori S."/>
            <person name="Arai W."/>
            <person name="Tsubouchi T."/>
            <person name="Morono Y."/>
            <person name="Uchiyama I."/>
            <person name="Ito T."/>
            <person name="Fujiyama A."/>
            <person name="Inagaki F."/>
            <person name="Takami H."/>
        </authorList>
    </citation>
    <scope>NUCLEOTIDE SEQUENCE</scope>
    <source>
        <strain evidence="3">Expedition CK06-06</strain>
    </source>
</reference>
<gene>
    <name evidence="3" type="ORF">S01H1_45129</name>
</gene>
<organism evidence="3">
    <name type="scientific">marine sediment metagenome</name>
    <dbReference type="NCBI Taxonomy" id="412755"/>
    <lineage>
        <taxon>unclassified sequences</taxon>
        <taxon>metagenomes</taxon>
        <taxon>ecological metagenomes</taxon>
    </lineage>
</organism>
<evidence type="ECO:0000313" key="3">
    <source>
        <dbReference type="EMBL" id="GAF99604.1"/>
    </source>
</evidence>
<keyword evidence="2" id="KW-1133">Transmembrane helix</keyword>
<dbReference type="AlphaFoldDB" id="X0U241"/>
<feature type="region of interest" description="Disordered" evidence="1">
    <location>
        <begin position="47"/>
        <end position="69"/>
    </location>
</feature>
<accession>X0U241</accession>
<evidence type="ECO:0000256" key="1">
    <source>
        <dbReference type="SAM" id="MobiDB-lite"/>
    </source>
</evidence>
<keyword evidence="2" id="KW-0812">Transmembrane</keyword>
<proteinExistence type="predicted"/>
<keyword evidence="2" id="KW-0472">Membrane</keyword>
<name>X0U241_9ZZZZ</name>
<comment type="caution">
    <text evidence="3">The sequence shown here is derived from an EMBL/GenBank/DDBJ whole genome shotgun (WGS) entry which is preliminary data.</text>
</comment>
<dbReference type="EMBL" id="BARS01028817">
    <property type="protein sequence ID" value="GAF99604.1"/>
    <property type="molecule type" value="Genomic_DNA"/>
</dbReference>